<feature type="binding site" evidence="6">
    <location>
        <position position="751"/>
    </location>
    <ligand>
        <name>ATP</name>
        <dbReference type="ChEBI" id="CHEBI:30616"/>
    </ligand>
</feature>
<dbReference type="Gene3D" id="3.10.20.90">
    <property type="entry name" value="Phosphatidylinositol 3-kinase Catalytic Subunit, Chain A, domain 1"/>
    <property type="match status" value="1"/>
</dbReference>
<dbReference type="InterPro" id="IPR017441">
    <property type="entry name" value="Protein_kinase_ATP_BS"/>
</dbReference>
<dbReference type="Gene3D" id="1.10.510.10">
    <property type="entry name" value="Transferase(Phosphotransferase) domain 1"/>
    <property type="match status" value="1"/>
</dbReference>
<evidence type="ECO:0000313" key="9">
    <source>
        <dbReference type="EMBL" id="WAR11489.1"/>
    </source>
</evidence>
<dbReference type="Pfam" id="PF00069">
    <property type="entry name" value="Pkinase"/>
    <property type="match status" value="1"/>
</dbReference>
<dbReference type="InterPro" id="IPR000719">
    <property type="entry name" value="Prot_kinase_dom"/>
</dbReference>
<dbReference type="SUPFAM" id="SSF56112">
    <property type="entry name" value="Protein kinase-like (PK-like)"/>
    <property type="match status" value="1"/>
</dbReference>
<dbReference type="InterPro" id="IPR011009">
    <property type="entry name" value="Kinase-like_dom_sf"/>
</dbReference>
<organism evidence="9 10">
    <name type="scientific">Mya arenaria</name>
    <name type="common">Soft-shell clam</name>
    <dbReference type="NCBI Taxonomy" id="6604"/>
    <lineage>
        <taxon>Eukaryota</taxon>
        <taxon>Metazoa</taxon>
        <taxon>Spiralia</taxon>
        <taxon>Lophotrochozoa</taxon>
        <taxon>Mollusca</taxon>
        <taxon>Bivalvia</taxon>
        <taxon>Autobranchia</taxon>
        <taxon>Heteroconchia</taxon>
        <taxon>Euheterodonta</taxon>
        <taxon>Imparidentia</taxon>
        <taxon>Neoheterodontei</taxon>
        <taxon>Myida</taxon>
        <taxon>Myoidea</taxon>
        <taxon>Myidae</taxon>
        <taxon>Mya</taxon>
    </lineage>
</organism>
<keyword evidence="10" id="KW-1185">Reference proteome</keyword>
<feature type="region of interest" description="Disordered" evidence="7">
    <location>
        <begin position="527"/>
        <end position="586"/>
    </location>
</feature>
<evidence type="ECO:0000256" key="3">
    <source>
        <dbReference type="ARBA" id="ARBA00022741"/>
    </source>
</evidence>
<evidence type="ECO:0000256" key="4">
    <source>
        <dbReference type="ARBA" id="ARBA00022777"/>
    </source>
</evidence>
<dbReference type="PANTHER" id="PTHR11584">
    <property type="entry name" value="SERINE/THREONINE PROTEIN KINASE"/>
    <property type="match status" value="1"/>
</dbReference>
<feature type="compositionally biased region" description="Polar residues" evidence="7">
    <location>
        <begin position="565"/>
        <end position="575"/>
    </location>
</feature>
<keyword evidence="3 6" id="KW-0547">Nucleotide-binding</keyword>
<keyword evidence="5 6" id="KW-0067">ATP-binding</keyword>
<evidence type="ECO:0000256" key="7">
    <source>
        <dbReference type="SAM" id="MobiDB-lite"/>
    </source>
</evidence>
<dbReference type="SUPFAM" id="SSF54277">
    <property type="entry name" value="CAD &amp; PB1 domains"/>
    <property type="match status" value="1"/>
</dbReference>
<reference evidence="9" key="1">
    <citation type="submission" date="2022-11" db="EMBL/GenBank/DDBJ databases">
        <title>Centuries of genome instability and evolution in soft-shell clam transmissible cancer (bioRxiv).</title>
        <authorList>
            <person name="Hart S.F.M."/>
            <person name="Yonemitsu M.A."/>
            <person name="Giersch R.M."/>
            <person name="Beal B.F."/>
            <person name="Arriagada G."/>
            <person name="Davis B.W."/>
            <person name="Ostrander E.A."/>
            <person name="Goff S.P."/>
            <person name="Metzger M.J."/>
        </authorList>
    </citation>
    <scope>NUCLEOTIDE SEQUENCE</scope>
    <source>
        <strain evidence="9">MELC-2E11</strain>
        <tissue evidence="9">Siphon/mantle</tissue>
    </source>
</reference>
<keyword evidence="1" id="KW-0723">Serine/threonine-protein kinase</keyword>
<keyword evidence="4" id="KW-0418">Kinase</keyword>
<keyword evidence="2" id="KW-0808">Transferase</keyword>
<dbReference type="Proteomes" id="UP001164746">
    <property type="component" value="Chromosome 8"/>
</dbReference>
<evidence type="ECO:0000256" key="5">
    <source>
        <dbReference type="ARBA" id="ARBA00022840"/>
    </source>
</evidence>
<accession>A0ABY7EQS9</accession>
<evidence type="ECO:0000256" key="2">
    <source>
        <dbReference type="ARBA" id="ARBA00022679"/>
    </source>
</evidence>
<evidence type="ECO:0000256" key="1">
    <source>
        <dbReference type="ARBA" id="ARBA00022527"/>
    </source>
</evidence>
<feature type="region of interest" description="Disordered" evidence="7">
    <location>
        <begin position="598"/>
        <end position="716"/>
    </location>
</feature>
<dbReference type="PROSITE" id="PS50011">
    <property type="entry name" value="PROTEIN_KINASE_DOM"/>
    <property type="match status" value="1"/>
</dbReference>
<dbReference type="PROSITE" id="PS00107">
    <property type="entry name" value="PROTEIN_KINASE_ATP"/>
    <property type="match status" value="1"/>
</dbReference>
<name>A0ABY7EQS9_MYAAR</name>
<evidence type="ECO:0000256" key="6">
    <source>
        <dbReference type="PROSITE-ProRule" id="PRU10141"/>
    </source>
</evidence>
<sequence length="993" mass="107477">MLKEGFVIPLDISQRPLYIGITKSKTDHCAISKWLDRNQKQTLRIKFEYNGERRQVLLHRPVTYEQLVAKVEELFNCRLNISFTQANGERARFEWNIYLVTGPTVHIGSNNVNVMPPGPTVHIGSNNVNVMPPGPTVHIGSNNVNVMPPGPTVHIGSYNVNVVPPGPTVHIGSNNVNVMPPGPTVHIGSYNVNVVPPGPTVHIGSNNVNVMPPGPTVHIGSYNVNVVPPGPTVHIGSYNVNVVPPGPTVHIGSNNVNVMPPGPTVHIGSNNVNVMPPGPTVHIGSNNVNVVPPGPTVHIGSYNVNVMPPGPTVHIGSNNVNVVPPGPTVHIGSNNVNVMPPGPTVHIGSNNVNVVPPGPTVHIGSNNVNVVPPGPTVHIGSYNVNVVPPGPTVHIGSNNVNVMPPGPTVHIGSYNVNVVPPGPTVHIGSYNVNVVPPGPTVHIGSNNVNVMPPGPTVHIGSYNVNVVPPGPTVHIGSNNVNVMPPGPTVHIGSNNIFGQITNQGSLDSAVQVVDKNDKISSLRLLLTNSSSPPFNHRITTSKSHHTRDSPSPPPGSLPEHDRSYNHSVSTSSITSDGEFIPEKDSLLSDSNNSLDSCYASAHGDRGETFPRGRRDTRRSILSDGPPEEYDRMDQRFGTYPRNSYPFHAAASNSESHRTYPRMTMNAKVRTDTQTISLRSLASRGSEGTLSTSSSSSGFPPEPEDSPEGRLFKRSTPQCPRNWRKGNRLGCGAFGEVYLCFDHDTGRELACKEVRALENEINLLRNFAHERIVQYYGCSSEGQDMTIFMEYMAGGSVFDVINKYGALTEPVTGRYTRQILEGLAYLHKNSIVHRDVKGEWGLGTNGFILCVAGANILRDNSGNIKLADFGTSKRLKTIVTCSGMQEKNTVVGTPYWMAPEVINGETYGRKADLWPKKNRSVGCTVVEMLTKKPPWPELETMAAIYKIATADFPKYRLPDSTTDYVHDFLKLVFKRDSRQRPTAEDLLLHPMVNR</sequence>
<protein>
    <submittedName>
        <fullName evidence="9">M3K3-like protein</fullName>
    </submittedName>
</protein>
<evidence type="ECO:0000259" key="8">
    <source>
        <dbReference type="PROSITE" id="PS50011"/>
    </source>
</evidence>
<proteinExistence type="predicted"/>
<dbReference type="PANTHER" id="PTHR11584:SF369">
    <property type="entry name" value="MITOGEN-ACTIVATED PROTEIN KINASE KINASE KINASE 19-RELATED"/>
    <property type="match status" value="1"/>
</dbReference>
<evidence type="ECO:0000313" key="10">
    <source>
        <dbReference type="Proteomes" id="UP001164746"/>
    </source>
</evidence>
<dbReference type="SUPFAM" id="SSF69349">
    <property type="entry name" value="Phage fibre proteins"/>
    <property type="match status" value="1"/>
</dbReference>
<feature type="domain" description="Protein kinase" evidence="8">
    <location>
        <begin position="722"/>
        <end position="991"/>
    </location>
</feature>
<dbReference type="EMBL" id="CP111019">
    <property type="protein sequence ID" value="WAR11489.1"/>
    <property type="molecule type" value="Genomic_DNA"/>
</dbReference>
<gene>
    <name evidence="9" type="ORF">MAR_025669</name>
</gene>
<feature type="compositionally biased region" description="Low complexity" evidence="7">
    <location>
        <begin position="682"/>
        <end position="698"/>
    </location>
</feature>
<feature type="compositionally biased region" description="Basic and acidic residues" evidence="7">
    <location>
        <begin position="602"/>
        <end position="620"/>
    </location>
</feature>